<name>A0A174XK66_9FIRM</name>
<organism evidence="10 13">
    <name type="scientific">Hungatella hathewayi</name>
    <dbReference type="NCBI Taxonomy" id="154046"/>
    <lineage>
        <taxon>Bacteria</taxon>
        <taxon>Bacillati</taxon>
        <taxon>Bacillota</taxon>
        <taxon>Clostridia</taxon>
        <taxon>Lachnospirales</taxon>
        <taxon>Lachnospiraceae</taxon>
        <taxon>Hungatella</taxon>
    </lineage>
</organism>
<keyword evidence="7" id="KW-0408">Iron</keyword>
<dbReference type="PROSITE" id="PS01087">
    <property type="entry name" value="RADICAL_ACTIVATING"/>
    <property type="match status" value="1"/>
</dbReference>
<evidence type="ECO:0000256" key="5">
    <source>
        <dbReference type="ARBA" id="ARBA00022723"/>
    </source>
</evidence>
<dbReference type="InterPro" id="IPR012839">
    <property type="entry name" value="Organic_radical_activase"/>
</dbReference>
<dbReference type="Proteomes" id="UP000434223">
    <property type="component" value="Unassembled WGS sequence"/>
</dbReference>
<dbReference type="GO" id="GO:0016491">
    <property type="term" value="F:oxidoreductase activity"/>
    <property type="evidence" value="ECO:0007669"/>
    <property type="project" value="UniProtKB-KW"/>
</dbReference>
<evidence type="ECO:0000313" key="12">
    <source>
        <dbReference type="Proteomes" id="UP000434223"/>
    </source>
</evidence>
<keyword evidence="10" id="KW-0456">Lyase</keyword>
<dbReference type="InterPro" id="IPR007197">
    <property type="entry name" value="rSAM"/>
</dbReference>
<reference evidence="11 12" key="1">
    <citation type="submission" date="2019-09" db="EMBL/GenBank/DDBJ databases">
        <title>Draft genome sequencing of Hungatella hathewayi 123Y-2.</title>
        <authorList>
            <person name="Lv Q."/>
            <person name="Li S."/>
        </authorList>
    </citation>
    <scope>NUCLEOTIDE SEQUENCE [LARGE SCALE GENOMIC DNA]</scope>
    <source>
        <strain evidence="11 12">123Y-2</strain>
    </source>
</reference>
<keyword evidence="10" id="KW-0670">Pyruvate</keyword>
<feature type="domain" description="Radical SAM core" evidence="9">
    <location>
        <begin position="16"/>
        <end position="273"/>
    </location>
</feature>
<comment type="caution">
    <text evidence="10">The sequence shown here is derived from an EMBL/GenBank/DDBJ whole genome shotgun (WGS) entry which is preliminary data.</text>
</comment>
<dbReference type="InterPro" id="IPR001989">
    <property type="entry name" value="Radical_activat_CS"/>
</dbReference>
<dbReference type="PROSITE" id="PS51918">
    <property type="entry name" value="RADICAL_SAM"/>
    <property type="match status" value="1"/>
</dbReference>
<dbReference type="Pfam" id="PF04055">
    <property type="entry name" value="Radical_SAM"/>
    <property type="match status" value="1"/>
</dbReference>
<dbReference type="EMBL" id="BQNJ01000002">
    <property type="protein sequence ID" value="GKH03302.1"/>
    <property type="molecule type" value="Genomic_DNA"/>
</dbReference>
<dbReference type="GO" id="GO:0051539">
    <property type="term" value="F:4 iron, 4 sulfur cluster binding"/>
    <property type="evidence" value="ECO:0007669"/>
    <property type="project" value="UniProtKB-KW"/>
</dbReference>
<keyword evidence="6" id="KW-0560">Oxidoreductase</keyword>
<dbReference type="GO" id="GO:0046872">
    <property type="term" value="F:metal ion binding"/>
    <property type="evidence" value="ECO:0007669"/>
    <property type="project" value="UniProtKB-KW"/>
</dbReference>
<dbReference type="InterPro" id="IPR013785">
    <property type="entry name" value="Aldolase_TIM"/>
</dbReference>
<dbReference type="Gene3D" id="3.20.20.70">
    <property type="entry name" value="Aldolase class I"/>
    <property type="match status" value="1"/>
</dbReference>
<accession>A0A174XK66</accession>
<dbReference type="SFLD" id="SFLDG01066">
    <property type="entry name" value="organic_radical-activating_enz"/>
    <property type="match status" value="1"/>
</dbReference>
<evidence type="ECO:0000256" key="6">
    <source>
        <dbReference type="ARBA" id="ARBA00023002"/>
    </source>
</evidence>
<dbReference type="CDD" id="cd01335">
    <property type="entry name" value="Radical_SAM"/>
    <property type="match status" value="1"/>
</dbReference>
<keyword evidence="5" id="KW-0479">Metal-binding</keyword>
<dbReference type="PIRSF" id="PIRSF000371">
    <property type="entry name" value="PFL_act_enz"/>
    <property type="match status" value="1"/>
</dbReference>
<dbReference type="InterPro" id="IPR058240">
    <property type="entry name" value="rSAM_sf"/>
</dbReference>
<dbReference type="GeneID" id="93150007"/>
<keyword evidence="8" id="KW-0411">Iron-sulfur</keyword>
<dbReference type="InterPro" id="IPR034457">
    <property type="entry name" value="Organic_radical-activating"/>
</dbReference>
<evidence type="ECO:0000256" key="3">
    <source>
        <dbReference type="ARBA" id="ARBA00022485"/>
    </source>
</evidence>
<evidence type="ECO:0000313" key="11">
    <source>
        <dbReference type="EMBL" id="MUB66763.1"/>
    </source>
</evidence>
<comment type="cofactor">
    <cofactor evidence="1">
        <name>[4Fe-4S] cluster</name>
        <dbReference type="ChEBI" id="CHEBI:49883"/>
    </cofactor>
</comment>
<evidence type="ECO:0000259" key="9">
    <source>
        <dbReference type="PROSITE" id="PS51918"/>
    </source>
</evidence>
<dbReference type="PANTHER" id="PTHR30352:SF4">
    <property type="entry name" value="PYRUVATE FORMATE-LYASE 2-ACTIVATING ENZYME"/>
    <property type="match status" value="1"/>
</dbReference>
<dbReference type="AlphaFoldDB" id="A0A174XK66"/>
<protein>
    <submittedName>
        <fullName evidence="10">Pyruvate formate lyase-activating protein</fullName>
    </submittedName>
    <submittedName>
        <fullName evidence="11">Radical SAM protein</fullName>
    </submittedName>
</protein>
<dbReference type="Proteomes" id="UP001055091">
    <property type="component" value="Unassembled WGS sequence"/>
</dbReference>
<keyword evidence="4" id="KW-0949">S-adenosyl-L-methionine</keyword>
<evidence type="ECO:0000256" key="2">
    <source>
        <dbReference type="ARBA" id="ARBA00009777"/>
    </source>
</evidence>
<gene>
    <name evidence="10" type="primary">pflA-1</name>
    <name evidence="10" type="ORF">CE91St55_52830</name>
    <name evidence="11" type="ORF">GNE07_27495</name>
</gene>
<sequence>MMDKILVTDIQRFSFHDGPGIRTTVFLKGCSIRCPWCSNPENLEPAIQRYIKDGNEGLYGRWYSSAELYQEVIRDKEFYIGDITEYKITDPMMLDKLPGGVTFSGGECLLQMSELEDVLRRLHSEKIHITIETSLFSNIEQLEIALKYVDLFYVDIKILDKMRCRNVLKGNLDSYYNNLSVLMKRGALTVARIPVIAGFTDDIENRERVAELLGSFQGNLLKVEIIKEHNLGISKYQSLRKAGTSIKVPDYKGVEDNMLIDYRARLKKYVNVPVEVCKI</sequence>
<evidence type="ECO:0000256" key="7">
    <source>
        <dbReference type="ARBA" id="ARBA00023004"/>
    </source>
</evidence>
<evidence type="ECO:0000256" key="4">
    <source>
        <dbReference type="ARBA" id="ARBA00022691"/>
    </source>
</evidence>
<dbReference type="SUPFAM" id="SSF102114">
    <property type="entry name" value="Radical SAM enzymes"/>
    <property type="match status" value="1"/>
</dbReference>
<comment type="similarity">
    <text evidence="2">Belongs to the organic radical-activating enzymes family.</text>
</comment>
<dbReference type="OrthoDB" id="9782387at2"/>
<evidence type="ECO:0000256" key="8">
    <source>
        <dbReference type="ARBA" id="ARBA00023014"/>
    </source>
</evidence>
<evidence type="ECO:0000256" key="1">
    <source>
        <dbReference type="ARBA" id="ARBA00001966"/>
    </source>
</evidence>
<keyword evidence="3" id="KW-0004">4Fe-4S</keyword>
<dbReference type="EMBL" id="WNME01000033">
    <property type="protein sequence ID" value="MUB66763.1"/>
    <property type="molecule type" value="Genomic_DNA"/>
</dbReference>
<proteinExistence type="inferred from homology"/>
<evidence type="ECO:0000313" key="10">
    <source>
        <dbReference type="EMBL" id="GKH03302.1"/>
    </source>
</evidence>
<dbReference type="RefSeq" id="WP_006776752.1">
    <property type="nucleotide sequence ID" value="NZ_BQNJ01000002.1"/>
</dbReference>
<dbReference type="PANTHER" id="PTHR30352">
    <property type="entry name" value="PYRUVATE FORMATE-LYASE-ACTIVATING ENZYME"/>
    <property type="match status" value="1"/>
</dbReference>
<reference evidence="10" key="2">
    <citation type="submission" date="2022-01" db="EMBL/GenBank/DDBJ databases">
        <title>Novel bile acid biosynthetic pathways are enriched in the microbiome of centenarians.</title>
        <authorList>
            <person name="Sato Y."/>
            <person name="Atarashi K."/>
            <person name="Plichta R.D."/>
            <person name="Arai Y."/>
            <person name="Sasajima S."/>
            <person name="Kearney M.S."/>
            <person name="Suda W."/>
            <person name="Takeshita K."/>
            <person name="Sasaki T."/>
            <person name="Okamoto S."/>
            <person name="Skelly N.A."/>
            <person name="Okamura Y."/>
            <person name="Vlamakis H."/>
            <person name="Li Y."/>
            <person name="Tanoue T."/>
            <person name="Takei H."/>
            <person name="Nittono H."/>
            <person name="Narushima S."/>
            <person name="Irie J."/>
            <person name="Itoh H."/>
            <person name="Moriya K."/>
            <person name="Sugiura Y."/>
            <person name="Suematsu M."/>
            <person name="Moritoki N."/>
            <person name="Shibata S."/>
            <person name="Littman R.D."/>
            <person name="Fischbach A.M."/>
            <person name="Uwamino Y."/>
            <person name="Inoue T."/>
            <person name="Honda A."/>
            <person name="Hattori M."/>
            <person name="Murai T."/>
            <person name="Xavier J.R."/>
            <person name="Hirose N."/>
            <person name="Honda K."/>
        </authorList>
    </citation>
    <scope>NUCLEOTIDE SEQUENCE</scope>
    <source>
        <strain evidence="10">CE91-St55</strain>
    </source>
</reference>
<dbReference type="GO" id="GO:0016829">
    <property type="term" value="F:lyase activity"/>
    <property type="evidence" value="ECO:0007669"/>
    <property type="project" value="UniProtKB-KW"/>
</dbReference>
<dbReference type="SFLD" id="SFLDS00029">
    <property type="entry name" value="Radical_SAM"/>
    <property type="match status" value="1"/>
</dbReference>
<evidence type="ECO:0000313" key="13">
    <source>
        <dbReference type="Proteomes" id="UP001055091"/>
    </source>
</evidence>